<feature type="domain" description="EXS" evidence="6">
    <location>
        <begin position="180"/>
        <end position="353"/>
    </location>
</feature>
<evidence type="ECO:0000256" key="4">
    <source>
        <dbReference type="ARBA" id="ARBA00023136"/>
    </source>
</evidence>
<dbReference type="AlphaFoldDB" id="G0V8H3"/>
<keyword evidence="4 5" id="KW-0472">Membrane</keyword>
<dbReference type="STRING" id="1064592.G0V8H3"/>
<dbReference type="KEGG" id="ncs:NCAS_0A12130"/>
<dbReference type="Pfam" id="PF03124">
    <property type="entry name" value="EXS"/>
    <property type="match status" value="1"/>
</dbReference>
<dbReference type="OMA" id="FRRWIWI"/>
<dbReference type="FunCoup" id="G0V8H3">
    <property type="interactions" value="63"/>
</dbReference>
<dbReference type="GO" id="GO:0005737">
    <property type="term" value="C:cytoplasm"/>
    <property type="evidence" value="ECO:0007669"/>
    <property type="project" value="TreeGrafter"/>
</dbReference>
<reference evidence="7 8" key="1">
    <citation type="journal article" date="2011" name="Proc. Natl. Acad. Sci. U.S.A.">
        <title>Evolutionary erosion of yeast sex chromosomes by mating-type switching accidents.</title>
        <authorList>
            <person name="Gordon J.L."/>
            <person name="Armisen D."/>
            <person name="Proux-Wera E."/>
            <person name="Oheigeartaigh S.S."/>
            <person name="Byrne K.P."/>
            <person name="Wolfe K.H."/>
        </authorList>
    </citation>
    <scope>NUCLEOTIDE SEQUENCE [LARGE SCALE GENOMIC DNA]</scope>
    <source>
        <strain evidence="8">ATCC 76901 / BCRC 22586 / CBS 4309 / NBRC 1992 / NRRL Y-12630</strain>
    </source>
</reference>
<keyword evidence="8" id="KW-1185">Reference proteome</keyword>
<comment type="subcellular location">
    <subcellularLocation>
        <location evidence="1">Membrane</location>
        <topology evidence="1">Multi-pass membrane protein</topology>
    </subcellularLocation>
</comment>
<feature type="transmembrane region" description="Helical" evidence="5">
    <location>
        <begin position="77"/>
        <end position="99"/>
    </location>
</feature>
<evidence type="ECO:0000256" key="5">
    <source>
        <dbReference type="SAM" id="Phobius"/>
    </source>
</evidence>
<dbReference type="PROSITE" id="PS51380">
    <property type="entry name" value="EXS"/>
    <property type="match status" value="1"/>
</dbReference>
<evidence type="ECO:0000256" key="1">
    <source>
        <dbReference type="ARBA" id="ARBA00004141"/>
    </source>
</evidence>
<keyword evidence="2 5" id="KW-0812">Transmembrane</keyword>
<keyword evidence="3 5" id="KW-1133">Transmembrane helix</keyword>
<organism evidence="7 8">
    <name type="scientific">Naumovozyma castellii</name>
    <name type="common">Yeast</name>
    <name type="synonym">Saccharomyces castellii</name>
    <dbReference type="NCBI Taxonomy" id="27288"/>
    <lineage>
        <taxon>Eukaryota</taxon>
        <taxon>Fungi</taxon>
        <taxon>Dikarya</taxon>
        <taxon>Ascomycota</taxon>
        <taxon>Saccharomycotina</taxon>
        <taxon>Saccharomycetes</taxon>
        <taxon>Saccharomycetales</taxon>
        <taxon>Saccharomycetaceae</taxon>
        <taxon>Naumovozyma</taxon>
    </lineage>
</organism>
<dbReference type="GO" id="GO:0016020">
    <property type="term" value="C:membrane"/>
    <property type="evidence" value="ECO:0007669"/>
    <property type="project" value="UniProtKB-SubCell"/>
</dbReference>
<evidence type="ECO:0000313" key="8">
    <source>
        <dbReference type="Proteomes" id="UP000001640"/>
    </source>
</evidence>
<sequence length="353" mass="41575">MEKEELKTVSIPWNSILIPAPLRLNILLFLAVWLWNWILNFLAKYQIDAASVVRIKDPLDMHPTPSHAKLQMQSRKFAVKTTKIIVPTHIIATLIVLWGNQNIEKNSLLQWVLYLVPFSEFVLLASLILRESEIILYCIKRLILIESTPRPLRNTYILLSDSLTSFAKPLIDFTLYTSLVIAIPMDHFDLFVASLPVLIRIFQCLKEYRAVGDKSMLGNTVKYCSNLPILACVWYSRVHGGSSEWNQTLTMWLRLFHSSYSLFWDVKMDWFIDISSRRLRSTKLALPTTIYYVGILIDFIIRYWWVWVQWYGASSYFNFIFFDSELQYLEVFRRAIWVVFKLESEYVLKLFSK</sequence>
<feature type="transmembrane region" description="Helical" evidence="5">
    <location>
        <begin position="111"/>
        <end position="129"/>
    </location>
</feature>
<dbReference type="Proteomes" id="UP000001640">
    <property type="component" value="Chromosome 1"/>
</dbReference>
<gene>
    <name evidence="7" type="primary">NCAS0A12130</name>
    <name evidence="7" type="ordered locus">NCAS_0A12130</name>
</gene>
<dbReference type="EMBL" id="HE576752">
    <property type="protein sequence ID" value="CCC67771.1"/>
    <property type="molecule type" value="Genomic_DNA"/>
</dbReference>
<protein>
    <recommendedName>
        <fullName evidence="6">EXS domain-containing protein</fullName>
    </recommendedName>
</protein>
<feature type="transmembrane region" description="Helical" evidence="5">
    <location>
        <begin position="20"/>
        <end position="39"/>
    </location>
</feature>
<dbReference type="InterPro" id="IPR004342">
    <property type="entry name" value="EXS_C"/>
</dbReference>
<dbReference type="RefSeq" id="XP_003674152.1">
    <property type="nucleotide sequence ID" value="XM_003674104.1"/>
</dbReference>
<dbReference type="PANTHER" id="PTHR10783:SF46">
    <property type="entry name" value="PROTEIN ERD1 HOMOLOG 2"/>
    <property type="match status" value="1"/>
</dbReference>
<evidence type="ECO:0000313" key="7">
    <source>
        <dbReference type="EMBL" id="CCC67771.1"/>
    </source>
</evidence>
<dbReference type="InParanoid" id="G0V8H3"/>
<evidence type="ECO:0000259" key="6">
    <source>
        <dbReference type="PROSITE" id="PS51380"/>
    </source>
</evidence>
<accession>G0V8H3</accession>
<evidence type="ECO:0000256" key="2">
    <source>
        <dbReference type="ARBA" id="ARBA00022692"/>
    </source>
</evidence>
<dbReference type="GeneID" id="96901250"/>
<reference key="2">
    <citation type="submission" date="2011-08" db="EMBL/GenBank/DDBJ databases">
        <title>Genome sequence of Naumovozyma castellii.</title>
        <authorList>
            <person name="Gordon J.L."/>
            <person name="Armisen D."/>
            <person name="Proux-Wera E."/>
            <person name="OhEigeartaigh S.S."/>
            <person name="Byrne K.P."/>
            <person name="Wolfe K.H."/>
        </authorList>
    </citation>
    <scope>NUCLEOTIDE SEQUENCE</scope>
    <source>
        <strain>Type strain:CBS 4309</strain>
    </source>
</reference>
<dbReference type="OrthoDB" id="2159384at2759"/>
<feature type="transmembrane region" description="Helical" evidence="5">
    <location>
        <begin position="284"/>
        <end position="305"/>
    </location>
</feature>
<dbReference type="PANTHER" id="PTHR10783">
    <property type="entry name" value="XENOTROPIC AND POLYTROPIC RETROVIRUS RECEPTOR 1-RELATED"/>
    <property type="match status" value="1"/>
</dbReference>
<evidence type="ECO:0000256" key="3">
    <source>
        <dbReference type="ARBA" id="ARBA00022989"/>
    </source>
</evidence>
<dbReference type="HOGENOM" id="CLU_765368_0_0_1"/>
<name>G0V8H3_NAUCA</name>
<proteinExistence type="predicted"/>
<dbReference type="eggNOG" id="KOG1162">
    <property type="taxonomic scope" value="Eukaryota"/>
</dbReference>